<evidence type="ECO:0008006" key="4">
    <source>
        <dbReference type="Google" id="ProtNLM"/>
    </source>
</evidence>
<feature type="transmembrane region" description="Helical" evidence="1">
    <location>
        <begin position="38"/>
        <end position="56"/>
    </location>
</feature>
<evidence type="ECO:0000313" key="3">
    <source>
        <dbReference type="Proteomes" id="UP000242850"/>
    </source>
</evidence>
<keyword evidence="1" id="KW-0812">Transmembrane</keyword>
<dbReference type="Proteomes" id="UP000242850">
    <property type="component" value="Unassembled WGS sequence"/>
</dbReference>
<keyword evidence="1" id="KW-1133">Transmembrane helix</keyword>
<reference evidence="3" key="1">
    <citation type="submission" date="2016-10" db="EMBL/GenBank/DDBJ databases">
        <authorList>
            <person name="Varghese N."/>
            <person name="Submissions S."/>
        </authorList>
    </citation>
    <scope>NUCLEOTIDE SEQUENCE [LARGE SCALE GENOMIC DNA]</scope>
    <source>
        <strain evidence="3">DSM 5463</strain>
    </source>
</reference>
<feature type="transmembrane region" description="Helical" evidence="1">
    <location>
        <begin position="7"/>
        <end position="26"/>
    </location>
</feature>
<dbReference type="EMBL" id="FNUK01000014">
    <property type="protein sequence ID" value="SEF87620.1"/>
    <property type="molecule type" value="Genomic_DNA"/>
</dbReference>
<sequence>MQLKLAKIISIITTVPMFALFTILFIHKNTFIFNDVKWLYFCIIFLTLIPISSYFIQNFIPSIKAQGREGERKLAFIFGVLSYILGTILAFYLNAPYKIKIIFLSYLLSSIVLTFINKVIKIKASGHACGVSGPLTFTFRFIGYKTLIFSIALPLTWWARLKMNRHTSKELVIGTFVGIFSTLAVLIILNG</sequence>
<accession>A0A1H5VK83</accession>
<feature type="transmembrane region" description="Helical" evidence="1">
    <location>
        <begin position="171"/>
        <end position="189"/>
    </location>
</feature>
<feature type="transmembrane region" description="Helical" evidence="1">
    <location>
        <begin position="141"/>
        <end position="159"/>
    </location>
</feature>
<feature type="transmembrane region" description="Helical" evidence="1">
    <location>
        <begin position="76"/>
        <end position="95"/>
    </location>
</feature>
<protein>
    <recommendedName>
        <fullName evidence="4">PAP2 superfamily protein</fullName>
    </recommendedName>
</protein>
<keyword evidence="3" id="KW-1185">Reference proteome</keyword>
<evidence type="ECO:0000256" key="1">
    <source>
        <dbReference type="SAM" id="Phobius"/>
    </source>
</evidence>
<keyword evidence="1" id="KW-0472">Membrane</keyword>
<proteinExistence type="predicted"/>
<feature type="transmembrane region" description="Helical" evidence="1">
    <location>
        <begin position="101"/>
        <end position="120"/>
    </location>
</feature>
<dbReference type="AlphaFoldDB" id="A0A1H5VK83"/>
<name>A0A1H5VK83_9CLOT</name>
<evidence type="ECO:0000313" key="2">
    <source>
        <dbReference type="EMBL" id="SEF87620.1"/>
    </source>
</evidence>
<dbReference type="RefSeq" id="WP_103896186.1">
    <property type="nucleotide sequence ID" value="NZ_FNUK01000014.1"/>
</dbReference>
<organism evidence="2 3">
    <name type="scientific">Caloramator fervidus</name>
    <dbReference type="NCBI Taxonomy" id="29344"/>
    <lineage>
        <taxon>Bacteria</taxon>
        <taxon>Bacillati</taxon>
        <taxon>Bacillota</taxon>
        <taxon>Clostridia</taxon>
        <taxon>Eubacteriales</taxon>
        <taxon>Clostridiaceae</taxon>
        <taxon>Caloramator</taxon>
    </lineage>
</organism>
<dbReference type="OrthoDB" id="9810836at2"/>
<gene>
    <name evidence="2" type="ORF">SAMN05660865_01233</name>
</gene>